<organism evidence="5 6">
    <name type="scientific">Aliigemmobacter aestuarii</name>
    <dbReference type="NCBI Taxonomy" id="1445661"/>
    <lineage>
        <taxon>Bacteria</taxon>
        <taxon>Pseudomonadati</taxon>
        <taxon>Pseudomonadota</taxon>
        <taxon>Alphaproteobacteria</taxon>
        <taxon>Rhodobacterales</taxon>
        <taxon>Paracoccaceae</taxon>
        <taxon>Aliigemmobacter</taxon>
    </lineage>
</organism>
<dbReference type="AlphaFoldDB" id="A0A4S3MTB7"/>
<dbReference type="PANTHER" id="PTHR34698:SF2">
    <property type="entry name" value="5-OXOPROLINASE SUBUNIT B"/>
    <property type="match status" value="1"/>
</dbReference>
<dbReference type="Proteomes" id="UP000309450">
    <property type="component" value="Unassembled WGS sequence"/>
</dbReference>
<name>A0A4S3MTB7_9RHOB</name>
<dbReference type="Gene3D" id="3.30.1360.40">
    <property type="match status" value="1"/>
</dbReference>
<evidence type="ECO:0000313" key="6">
    <source>
        <dbReference type="Proteomes" id="UP000309450"/>
    </source>
</evidence>
<gene>
    <name evidence="5" type="ORF">E7811_06665</name>
</gene>
<dbReference type="SUPFAM" id="SSF160467">
    <property type="entry name" value="PH0987 N-terminal domain-like"/>
    <property type="match status" value="1"/>
</dbReference>
<dbReference type="Gene3D" id="2.40.100.10">
    <property type="entry name" value="Cyclophilin-like"/>
    <property type="match status" value="1"/>
</dbReference>
<proteinExistence type="predicted"/>
<dbReference type="InterPro" id="IPR010016">
    <property type="entry name" value="PxpB"/>
</dbReference>
<dbReference type="SUPFAM" id="SSF50891">
    <property type="entry name" value="Cyclophilin-like"/>
    <property type="match status" value="1"/>
</dbReference>
<accession>A0A4S3MTB7</accession>
<keyword evidence="1" id="KW-0547">Nucleotide-binding</keyword>
<keyword evidence="6" id="KW-1185">Reference proteome</keyword>
<evidence type="ECO:0000256" key="3">
    <source>
        <dbReference type="ARBA" id="ARBA00022840"/>
    </source>
</evidence>
<dbReference type="Pfam" id="PF02682">
    <property type="entry name" value="CT_C_D"/>
    <property type="match status" value="1"/>
</dbReference>
<dbReference type="InterPro" id="IPR003833">
    <property type="entry name" value="CT_C_D"/>
</dbReference>
<protein>
    <submittedName>
        <fullName evidence="5">Allophanate hydrolase subunit 1</fullName>
    </submittedName>
</protein>
<feature type="domain" description="Carboxyltransferase" evidence="4">
    <location>
        <begin position="4"/>
        <end position="204"/>
    </location>
</feature>
<sequence length="228" mass="24548">MRWPLFRPVADHAVLVEFGDRIDPATHAAVLRLDRALADAPFPGLAETIPAYVNLLVDFDPLVADHAGVIAHLKGLLSAPEGPRPEPAEHEVAVCYDADLAPDLPEVAARTGLSVDAVIAAHLAGRYEVFLYGFAPGYAYLAGVPPEIRLDRKPEPVRGVPAGSVIIAGPQCIVTTLTMPTGWWIIGRSPTAILTGDETRPALFDVGDRVRFRRIDRAAFDAARRGQP</sequence>
<reference evidence="5 6" key="1">
    <citation type="submission" date="2019-04" db="EMBL/GenBank/DDBJ databases">
        <title>Draft genome sequence of Gemmobacter aestuarii sp. nov.</title>
        <authorList>
            <person name="Hameed A."/>
            <person name="Lin S.-Y."/>
            <person name="Shahina M."/>
            <person name="Lai W.-A."/>
            <person name="Young C.-C."/>
        </authorList>
    </citation>
    <scope>NUCLEOTIDE SEQUENCE [LARGE SCALE GENOMIC DNA]</scope>
    <source>
        <strain evidence="5 6">CC-PW-75</strain>
    </source>
</reference>
<dbReference type="PANTHER" id="PTHR34698">
    <property type="entry name" value="5-OXOPROLINASE SUBUNIT B"/>
    <property type="match status" value="1"/>
</dbReference>
<comment type="caution">
    <text evidence="5">The sequence shown here is derived from an EMBL/GenBank/DDBJ whole genome shotgun (WGS) entry which is preliminary data.</text>
</comment>
<keyword evidence="2 5" id="KW-0378">Hydrolase</keyword>
<keyword evidence="3" id="KW-0067">ATP-binding</keyword>
<evidence type="ECO:0000313" key="5">
    <source>
        <dbReference type="EMBL" id="THD85373.1"/>
    </source>
</evidence>
<dbReference type="RefSeq" id="WP_136393747.1">
    <property type="nucleotide sequence ID" value="NZ_SSND01000001.1"/>
</dbReference>
<evidence type="ECO:0000256" key="2">
    <source>
        <dbReference type="ARBA" id="ARBA00022801"/>
    </source>
</evidence>
<dbReference type="GO" id="GO:0005524">
    <property type="term" value="F:ATP binding"/>
    <property type="evidence" value="ECO:0007669"/>
    <property type="project" value="UniProtKB-KW"/>
</dbReference>
<dbReference type="EMBL" id="SSND01000001">
    <property type="protein sequence ID" value="THD85373.1"/>
    <property type="molecule type" value="Genomic_DNA"/>
</dbReference>
<dbReference type="OrthoDB" id="9778567at2"/>
<dbReference type="GO" id="GO:0016787">
    <property type="term" value="F:hydrolase activity"/>
    <property type="evidence" value="ECO:0007669"/>
    <property type="project" value="UniProtKB-KW"/>
</dbReference>
<dbReference type="InterPro" id="IPR029000">
    <property type="entry name" value="Cyclophilin-like_dom_sf"/>
</dbReference>
<dbReference type="SMART" id="SM00796">
    <property type="entry name" value="AHS1"/>
    <property type="match status" value="1"/>
</dbReference>
<evidence type="ECO:0000256" key="1">
    <source>
        <dbReference type="ARBA" id="ARBA00022741"/>
    </source>
</evidence>
<evidence type="ECO:0000259" key="4">
    <source>
        <dbReference type="SMART" id="SM00796"/>
    </source>
</evidence>